<dbReference type="InterPro" id="IPR016181">
    <property type="entry name" value="Acyl_CoA_acyltransferase"/>
</dbReference>
<dbReference type="Pfam" id="PF13508">
    <property type="entry name" value="Acetyltransf_7"/>
    <property type="match status" value="1"/>
</dbReference>
<name>A0ABY6UCY4_BIOOC</name>
<dbReference type="EMBL" id="CABFNS010000795">
    <property type="protein sequence ID" value="VUC29016.1"/>
    <property type="molecule type" value="Genomic_DNA"/>
</dbReference>
<reference evidence="2 3" key="1">
    <citation type="submission" date="2019-06" db="EMBL/GenBank/DDBJ databases">
        <authorList>
            <person name="Broberg M."/>
        </authorList>
    </citation>
    <scope>NUCLEOTIDE SEQUENCE [LARGE SCALE GENOMIC DNA]</scope>
</reference>
<dbReference type="SUPFAM" id="SSF55729">
    <property type="entry name" value="Acyl-CoA N-acyltransferases (Nat)"/>
    <property type="match status" value="1"/>
</dbReference>
<organism evidence="2 3">
    <name type="scientific">Bionectria ochroleuca</name>
    <name type="common">Gliocladium roseum</name>
    <dbReference type="NCBI Taxonomy" id="29856"/>
    <lineage>
        <taxon>Eukaryota</taxon>
        <taxon>Fungi</taxon>
        <taxon>Dikarya</taxon>
        <taxon>Ascomycota</taxon>
        <taxon>Pezizomycotina</taxon>
        <taxon>Sordariomycetes</taxon>
        <taxon>Hypocreomycetidae</taxon>
        <taxon>Hypocreales</taxon>
        <taxon>Bionectriaceae</taxon>
        <taxon>Clonostachys</taxon>
    </lineage>
</organism>
<comment type="caution">
    <text evidence="2">The sequence shown here is derived from an EMBL/GenBank/DDBJ whole genome shotgun (WGS) entry which is preliminary data.</text>
</comment>
<feature type="domain" description="N-acetyltransferase" evidence="1">
    <location>
        <begin position="17"/>
        <end position="164"/>
    </location>
</feature>
<proteinExistence type="predicted"/>
<dbReference type="PROSITE" id="PS51186">
    <property type="entry name" value="GNAT"/>
    <property type="match status" value="1"/>
</dbReference>
<evidence type="ECO:0000313" key="3">
    <source>
        <dbReference type="Proteomes" id="UP000766486"/>
    </source>
</evidence>
<evidence type="ECO:0000259" key="1">
    <source>
        <dbReference type="PROSITE" id="PS51186"/>
    </source>
</evidence>
<dbReference type="InterPro" id="IPR000182">
    <property type="entry name" value="GNAT_dom"/>
</dbReference>
<evidence type="ECO:0000313" key="2">
    <source>
        <dbReference type="EMBL" id="VUC29016.1"/>
    </source>
</evidence>
<accession>A0ABY6UCY4</accession>
<dbReference type="Gene3D" id="3.40.630.30">
    <property type="match status" value="1"/>
</dbReference>
<dbReference type="Proteomes" id="UP000766486">
    <property type="component" value="Unassembled WGS sequence"/>
</dbReference>
<keyword evidence="3" id="KW-1185">Reference proteome</keyword>
<sequence>MSMPLAYFDTHWHKIVFIIREEHSGDESAIHEVTIDAFRHAEHSSGTEATIVQELRQSTALEVSLVATLDGVIRGHVAFSRITINGHYIGWYGLGPLSVHHMLHRQGIGQSLVKEGLQRLCSLGAAGCVVLGDPAFYKRFGFRNDEELRLVGVPPTHFMVLSLNNNPIPCGTVAYHEAFSTN</sequence>
<gene>
    <name evidence="2" type="ORF">CLO192961_LOCUS248315</name>
</gene>
<protein>
    <recommendedName>
        <fullName evidence="1">N-acetyltransferase domain-containing protein</fullName>
    </recommendedName>
</protein>
<dbReference type="CDD" id="cd04301">
    <property type="entry name" value="NAT_SF"/>
    <property type="match status" value="1"/>
</dbReference>